<protein>
    <recommendedName>
        <fullName evidence="4">DUF4440 domain-containing protein</fullName>
    </recommendedName>
</protein>
<reference evidence="2 3" key="1">
    <citation type="submission" date="2019-08" db="EMBL/GenBank/DDBJ databases">
        <authorList>
            <person name="Dhanesh K."/>
            <person name="Kumar G."/>
            <person name="Sasikala C."/>
            <person name="Venkata Ramana C."/>
        </authorList>
    </citation>
    <scope>NUCLEOTIDE SEQUENCE [LARGE SCALE GENOMIC DNA]</scope>
    <source>
        <strain evidence="2 3">JC645</strain>
    </source>
</reference>
<feature type="transmembrane region" description="Helical" evidence="1">
    <location>
        <begin position="48"/>
        <end position="66"/>
    </location>
</feature>
<comment type="caution">
    <text evidence="2">The sequence shown here is derived from an EMBL/GenBank/DDBJ whole genome shotgun (WGS) entry which is preliminary data.</text>
</comment>
<proteinExistence type="predicted"/>
<keyword evidence="1" id="KW-1133">Transmembrane helix</keyword>
<dbReference type="AlphaFoldDB" id="A0A5M6DEN6"/>
<keyword evidence="1" id="KW-0812">Transmembrane</keyword>
<name>A0A5M6DEN6_9BACT</name>
<dbReference type="EMBL" id="VWOX01000002">
    <property type="protein sequence ID" value="KAA5545853.1"/>
    <property type="molecule type" value="Genomic_DNA"/>
</dbReference>
<evidence type="ECO:0000256" key="1">
    <source>
        <dbReference type="SAM" id="Phobius"/>
    </source>
</evidence>
<keyword evidence="1" id="KW-0472">Membrane</keyword>
<accession>A0A5M6DEN6</accession>
<dbReference type="RefSeq" id="WP_150074666.1">
    <property type="nucleotide sequence ID" value="NZ_VWOX01000002.1"/>
</dbReference>
<feature type="transmembrane region" description="Helical" evidence="1">
    <location>
        <begin position="23"/>
        <end position="41"/>
    </location>
</feature>
<evidence type="ECO:0008006" key="4">
    <source>
        <dbReference type="Google" id="ProtNLM"/>
    </source>
</evidence>
<dbReference type="Proteomes" id="UP000324479">
    <property type="component" value="Unassembled WGS sequence"/>
</dbReference>
<evidence type="ECO:0000313" key="3">
    <source>
        <dbReference type="Proteomes" id="UP000324479"/>
    </source>
</evidence>
<gene>
    <name evidence="2" type="ORF">FYK55_02725</name>
</gene>
<sequence length="192" mass="21370">MSFAFPQLIQTITMWNIIAEQPTLLAIMVGICAVALIVAWLQSGDRRFALGSIPFVLMIPLSYYVAGQIETDREQILRLIETTARAVEANDHQTAVSVIGDPETRQRALAELPKYEFTRVRAGNIQIRMVEGSFPPEATVDLDASVRLSQARGGMQNIPVTRRVILTFQKEPDEQWVVTDYTHMPLTGGGGR</sequence>
<evidence type="ECO:0000313" key="2">
    <source>
        <dbReference type="EMBL" id="KAA5545853.1"/>
    </source>
</evidence>
<organism evidence="2 3">
    <name type="scientific">Roseiconus nitratireducens</name>
    <dbReference type="NCBI Taxonomy" id="2605748"/>
    <lineage>
        <taxon>Bacteria</taxon>
        <taxon>Pseudomonadati</taxon>
        <taxon>Planctomycetota</taxon>
        <taxon>Planctomycetia</taxon>
        <taxon>Pirellulales</taxon>
        <taxon>Pirellulaceae</taxon>
        <taxon>Roseiconus</taxon>
    </lineage>
</organism>
<keyword evidence="3" id="KW-1185">Reference proteome</keyword>